<dbReference type="STRING" id="2903.R1D371"/>
<dbReference type="SFLD" id="SFLDG00358">
    <property type="entry name" value="Main_(cytGST)"/>
    <property type="match status" value="1"/>
</dbReference>
<accession>A0A0D3K238</accession>
<evidence type="ECO:0008006" key="7">
    <source>
        <dbReference type="Google" id="ProtNLM"/>
    </source>
</evidence>
<dbReference type="PANTHER" id="PTHR43917">
    <property type="match status" value="1"/>
</dbReference>
<dbReference type="SFLD" id="SFLDS00019">
    <property type="entry name" value="Glutathione_Transferase_(cytos"/>
    <property type="match status" value="1"/>
</dbReference>
<evidence type="ECO:0000259" key="3">
    <source>
        <dbReference type="PROSITE" id="PS50404"/>
    </source>
</evidence>
<protein>
    <recommendedName>
        <fullName evidence="7">Glutathione S-transferase</fullName>
    </recommendedName>
</protein>
<dbReference type="CDD" id="cd00570">
    <property type="entry name" value="GST_N_family"/>
    <property type="match status" value="1"/>
</dbReference>
<name>A0A0D3K238_EMIH1</name>
<dbReference type="GeneID" id="17264210"/>
<dbReference type="PANTHER" id="PTHR43917:SF8">
    <property type="entry name" value="GH16740P-RELATED"/>
    <property type="match status" value="1"/>
</dbReference>
<dbReference type="AlphaFoldDB" id="A0A0D3K238"/>
<dbReference type="PROSITE" id="PS50404">
    <property type="entry name" value="GST_NTER"/>
    <property type="match status" value="1"/>
</dbReference>
<dbReference type="RefSeq" id="XP_005782252.1">
    <property type="nucleotide sequence ID" value="XM_005782195.1"/>
</dbReference>
<dbReference type="eggNOG" id="KOG0867">
    <property type="taxonomic scope" value="Eukaryota"/>
</dbReference>
<keyword evidence="2" id="KW-0963">Cytoplasm</keyword>
<dbReference type="GO" id="GO:0004364">
    <property type="term" value="F:glutathione transferase activity"/>
    <property type="evidence" value="ECO:0007669"/>
    <property type="project" value="TreeGrafter"/>
</dbReference>
<dbReference type="PaxDb" id="2903-EOD18665"/>
<dbReference type="InterPro" id="IPR004045">
    <property type="entry name" value="Glutathione_S-Trfase_N"/>
</dbReference>
<dbReference type="InterPro" id="IPR036282">
    <property type="entry name" value="Glutathione-S-Trfase_C_sf"/>
</dbReference>
<dbReference type="OMA" id="YFRTIWL"/>
<evidence type="ECO:0000313" key="5">
    <source>
        <dbReference type="EnsemblProtists" id="EOD29823"/>
    </source>
</evidence>
<dbReference type="Proteomes" id="UP000013827">
    <property type="component" value="Unassembled WGS sequence"/>
</dbReference>
<dbReference type="SUPFAM" id="SSF52833">
    <property type="entry name" value="Thioredoxin-like"/>
    <property type="match status" value="1"/>
</dbReference>
<dbReference type="Gene3D" id="1.20.1050.10">
    <property type="match status" value="1"/>
</dbReference>
<dbReference type="SUPFAM" id="SSF47616">
    <property type="entry name" value="GST C-terminal domain-like"/>
    <property type="match status" value="1"/>
</dbReference>
<evidence type="ECO:0000259" key="4">
    <source>
        <dbReference type="PROSITE" id="PS50405"/>
    </source>
</evidence>
<dbReference type="RefSeq" id="XP_005771094.1">
    <property type="nucleotide sequence ID" value="XM_005771037.1"/>
</dbReference>
<dbReference type="Gene3D" id="3.40.30.10">
    <property type="entry name" value="Glutaredoxin"/>
    <property type="match status" value="1"/>
</dbReference>
<reference evidence="6" key="1">
    <citation type="journal article" date="2013" name="Nature">
        <title>Pan genome of the phytoplankton Emiliania underpins its global distribution.</title>
        <authorList>
            <person name="Read B.A."/>
            <person name="Kegel J."/>
            <person name="Klute M.J."/>
            <person name="Kuo A."/>
            <person name="Lefebvre S.C."/>
            <person name="Maumus F."/>
            <person name="Mayer C."/>
            <person name="Miller J."/>
            <person name="Monier A."/>
            <person name="Salamov A."/>
            <person name="Young J."/>
            <person name="Aguilar M."/>
            <person name="Claverie J.M."/>
            <person name="Frickenhaus S."/>
            <person name="Gonzalez K."/>
            <person name="Herman E.K."/>
            <person name="Lin Y.C."/>
            <person name="Napier J."/>
            <person name="Ogata H."/>
            <person name="Sarno A.F."/>
            <person name="Shmutz J."/>
            <person name="Schroeder D."/>
            <person name="de Vargas C."/>
            <person name="Verret F."/>
            <person name="von Dassow P."/>
            <person name="Valentin K."/>
            <person name="Van de Peer Y."/>
            <person name="Wheeler G."/>
            <person name="Dacks J.B."/>
            <person name="Delwiche C.F."/>
            <person name="Dyhrman S.T."/>
            <person name="Glockner G."/>
            <person name="John U."/>
            <person name="Richards T."/>
            <person name="Worden A.Z."/>
            <person name="Zhang X."/>
            <person name="Grigoriev I.V."/>
            <person name="Allen A.E."/>
            <person name="Bidle K."/>
            <person name="Borodovsky M."/>
            <person name="Bowler C."/>
            <person name="Brownlee C."/>
            <person name="Cock J.M."/>
            <person name="Elias M."/>
            <person name="Gladyshev V.N."/>
            <person name="Groth M."/>
            <person name="Guda C."/>
            <person name="Hadaegh A."/>
            <person name="Iglesias-Rodriguez M.D."/>
            <person name="Jenkins J."/>
            <person name="Jones B.M."/>
            <person name="Lawson T."/>
            <person name="Leese F."/>
            <person name="Lindquist E."/>
            <person name="Lobanov A."/>
            <person name="Lomsadze A."/>
            <person name="Malik S.B."/>
            <person name="Marsh M.E."/>
            <person name="Mackinder L."/>
            <person name="Mock T."/>
            <person name="Mueller-Roeber B."/>
            <person name="Pagarete A."/>
            <person name="Parker M."/>
            <person name="Probert I."/>
            <person name="Quesneville H."/>
            <person name="Raines C."/>
            <person name="Rensing S.A."/>
            <person name="Riano-Pachon D.M."/>
            <person name="Richier S."/>
            <person name="Rokitta S."/>
            <person name="Shiraiwa Y."/>
            <person name="Soanes D.M."/>
            <person name="van der Giezen M."/>
            <person name="Wahlund T.M."/>
            <person name="Williams B."/>
            <person name="Wilson W."/>
            <person name="Wolfe G."/>
            <person name="Wurch L.L."/>
        </authorList>
    </citation>
    <scope>NUCLEOTIDE SEQUENCE</scope>
</reference>
<sequence>MSKLILHGVPVSQPFRSVLWATKIKGLPLTLQTAVPPKHTTTDKFKALNPRGTIPVLEDGDFAMCEGPAILAYLADTHGWDDLYPREPQQRARVLEALSWTVGTLRPATSRIIGPLMRPDVAKRMAESPGLGASIYAGPADSAGGLSHVLTSLEAVLEHRPFLASAGATIADLSAYCELGQLQPALFSDPATGLPLFDFSPFARTTAWLDRMRAQPHHDEVHAPLREFCLHLTKKAAKAKAG</sequence>
<dbReference type="Pfam" id="PF13417">
    <property type="entry name" value="GST_N_3"/>
    <property type="match status" value="1"/>
</dbReference>
<comment type="subcellular location">
    <subcellularLocation>
        <location evidence="1">Cytoplasm</location>
    </subcellularLocation>
</comment>
<evidence type="ECO:0000256" key="2">
    <source>
        <dbReference type="ARBA" id="ARBA00022490"/>
    </source>
</evidence>
<dbReference type="KEGG" id="ehx:EMIHUDRAFT_369795"/>
<proteinExistence type="predicted"/>
<dbReference type="EnsemblProtists" id="EOD18665">
    <property type="protein sequence ID" value="EOD18665"/>
    <property type="gene ID" value="EMIHUDRAFT_369795"/>
</dbReference>
<dbReference type="KEGG" id="ehx:EMIHUDRAFT_365642"/>
<dbReference type="GO" id="GO:0006749">
    <property type="term" value="P:glutathione metabolic process"/>
    <property type="evidence" value="ECO:0007669"/>
    <property type="project" value="TreeGrafter"/>
</dbReference>
<dbReference type="GO" id="GO:0005737">
    <property type="term" value="C:cytoplasm"/>
    <property type="evidence" value="ECO:0007669"/>
    <property type="project" value="UniProtKB-SubCell"/>
</dbReference>
<dbReference type="GeneID" id="17275096"/>
<organism evidence="5 6">
    <name type="scientific">Emiliania huxleyi (strain CCMP1516)</name>
    <dbReference type="NCBI Taxonomy" id="280463"/>
    <lineage>
        <taxon>Eukaryota</taxon>
        <taxon>Haptista</taxon>
        <taxon>Haptophyta</taxon>
        <taxon>Prymnesiophyceae</taxon>
        <taxon>Isochrysidales</taxon>
        <taxon>Noelaerhabdaceae</taxon>
        <taxon>Emiliania</taxon>
    </lineage>
</organism>
<feature type="domain" description="GST N-terminal" evidence="3">
    <location>
        <begin position="2"/>
        <end position="82"/>
    </location>
</feature>
<evidence type="ECO:0000256" key="1">
    <source>
        <dbReference type="ARBA" id="ARBA00004496"/>
    </source>
</evidence>
<keyword evidence="6" id="KW-1185">Reference proteome</keyword>
<evidence type="ECO:0000313" key="6">
    <source>
        <dbReference type="Proteomes" id="UP000013827"/>
    </source>
</evidence>
<feature type="domain" description="GST C-terminal" evidence="4">
    <location>
        <begin position="87"/>
        <end position="232"/>
    </location>
</feature>
<dbReference type="HOGENOM" id="CLU_011226_2_3_1"/>
<dbReference type="InterPro" id="IPR051369">
    <property type="entry name" value="GST_Theta"/>
</dbReference>
<dbReference type="EnsemblProtists" id="EOD29823">
    <property type="protein sequence ID" value="EOD29823"/>
    <property type="gene ID" value="EMIHUDRAFT_365642"/>
</dbReference>
<dbReference type="PROSITE" id="PS50405">
    <property type="entry name" value="GST_CTER"/>
    <property type="match status" value="1"/>
</dbReference>
<dbReference type="InterPro" id="IPR036249">
    <property type="entry name" value="Thioredoxin-like_sf"/>
</dbReference>
<reference evidence="5" key="2">
    <citation type="submission" date="2024-10" db="UniProtKB">
        <authorList>
            <consortium name="EnsemblProtists"/>
        </authorList>
    </citation>
    <scope>IDENTIFICATION</scope>
</reference>
<dbReference type="InterPro" id="IPR040079">
    <property type="entry name" value="Glutathione_S-Trfase"/>
</dbReference>
<dbReference type="InterPro" id="IPR010987">
    <property type="entry name" value="Glutathione-S-Trfase_C-like"/>
</dbReference>